<accession>A0AAN6RK42</accession>
<reference evidence="2 3" key="1">
    <citation type="submission" date="2021-02" db="EMBL/GenBank/DDBJ databases">
        <title>Genome assembly of Pseudopithomyces chartarum.</title>
        <authorList>
            <person name="Jauregui R."/>
            <person name="Singh J."/>
            <person name="Voisey C."/>
        </authorList>
    </citation>
    <scope>NUCLEOTIDE SEQUENCE [LARGE SCALE GENOMIC DNA]</scope>
    <source>
        <strain evidence="2 3">AGR01</strain>
    </source>
</reference>
<gene>
    <name evidence="2" type="ORF">GRF29_44g1893923</name>
</gene>
<comment type="caution">
    <text evidence="2">The sequence shown here is derived from an EMBL/GenBank/DDBJ whole genome shotgun (WGS) entry which is preliminary data.</text>
</comment>
<evidence type="ECO:0000256" key="1">
    <source>
        <dbReference type="SAM" id="MobiDB-lite"/>
    </source>
</evidence>
<dbReference type="EMBL" id="WVTA01000005">
    <property type="protein sequence ID" value="KAK3210172.1"/>
    <property type="molecule type" value="Genomic_DNA"/>
</dbReference>
<keyword evidence="3" id="KW-1185">Reference proteome</keyword>
<organism evidence="2 3">
    <name type="scientific">Pseudopithomyces chartarum</name>
    <dbReference type="NCBI Taxonomy" id="1892770"/>
    <lineage>
        <taxon>Eukaryota</taxon>
        <taxon>Fungi</taxon>
        <taxon>Dikarya</taxon>
        <taxon>Ascomycota</taxon>
        <taxon>Pezizomycotina</taxon>
        <taxon>Dothideomycetes</taxon>
        <taxon>Pleosporomycetidae</taxon>
        <taxon>Pleosporales</taxon>
        <taxon>Massarineae</taxon>
        <taxon>Didymosphaeriaceae</taxon>
        <taxon>Pseudopithomyces</taxon>
    </lineage>
</organism>
<protein>
    <submittedName>
        <fullName evidence="2">Uncharacterized protein</fullName>
    </submittedName>
</protein>
<sequence length="544" mass="60242">MAFPKNNKDGPSSTKGPTGSDELQVDTLPQSESPGDNQDTKVGRRPSRLRLFPTGLTRVLRSGSDAKRLQQVIHAETEITIEQNFNGCSIDSPSNDNSPEILKSKMKEAARWLPSPLGNHRATGILQEHVSSPIPTTVKAAIDMLPEVKLLQPDGDQGIWVSVEIAGLLNHGQKLSDPRIDVVFIIDNGATEELFRNLTLDITKYGTQAWTPPRPTPAMADVILAIAKSLGKDSLEQGRCHMILLSPIFDALHMVSDTFPGLRIHQINPASLPYIPNEEHRQMVCTEICCKNVFVSNWTHYQSVPSCIKQIILQARSGLPIGHITDVHVDLRPRSGCEVLEIQGSTTMSVLRPGQAFGFLVHIRVSPSKTEDLGITSKDPLLDHSLDVTNLRHELRIAEKLGAKLTNVLSVQVFHKNSLNAAGTWSYTEAPLVLTKELGGLARPHDRTVDVYKRRVFHTLNKVNSSSAKKEVDKLALIAYGEREDMQQVIQSMAKEVHWYHAVLEYETASRQKLPLCTGSIDIASAENHEHIEAMLNAYKNDLQ</sequence>
<name>A0AAN6RK42_9PLEO</name>
<dbReference type="AlphaFoldDB" id="A0AAN6RK42"/>
<evidence type="ECO:0000313" key="2">
    <source>
        <dbReference type="EMBL" id="KAK3210172.1"/>
    </source>
</evidence>
<proteinExistence type="predicted"/>
<dbReference type="Proteomes" id="UP001280581">
    <property type="component" value="Unassembled WGS sequence"/>
</dbReference>
<feature type="compositionally biased region" description="Polar residues" evidence="1">
    <location>
        <begin position="27"/>
        <end position="37"/>
    </location>
</feature>
<evidence type="ECO:0000313" key="3">
    <source>
        <dbReference type="Proteomes" id="UP001280581"/>
    </source>
</evidence>
<feature type="region of interest" description="Disordered" evidence="1">
    <location>
        <begin position="1"/>
        <end position="48"/>
    </location>
</feature>